<dbReference type="EMBL" id="CM032188">
    <property type="protein sequence ID" value="KAG7088002.1"/>
    <property type="molecule type" value="Genomic_DNA"/>
</dbReference>
<name>A0A9P7RQU1_9AGAR</name>
<dbReference type="RefSeq" id="XP_043004473.1">
    <property type="nucleotide sequence ID" value="XM_043157107.1"/>
</dbReference>
<evidence type="ECO:0000313" key="2">
    <source>
        <dbReference type="EMBL" id="KAG7088002.1"/>
    </source>
</evidence>
<dbReference type="GeneID" id="66081116"/>
<feature type="compositionally biased region" description="Pro residues" evidence="1">
    <location>
        <begin position="91"/>
        <end position="102"/>
    </location>
</feature>
<gene>
    <name evidence="2" type="ORF">E1B28_012041</name>
</gene>
<protein>
    <submittedName>
        <fullName evidence="2">Uncharacterized protein</fullName>
    </submittedName>
</protein>
<feature type="region of interest" description="Disordered" evidence="1">
    <location>
        <begin position="1"/>
        <end position="20"/>
    </location>
</feature>
<dbReference type="KEGG" id="more:E1B28_012041"/>
<feature type="compositionally biased region" description="Polar residues" evidence="1">
    <location>
        <begin position="58"/>
        <end position="75"/>
    </location>
</feature>
<comment type="caution">
    <text evidence="2">The sequence shown here is derived from an EMBL/GenBank/DDBJ whole genome shotgun (WGS) entry which is preliminary data.</text>
</comment>
<dbReference type="AlphaFoldDB" id="A0A9P7RQU1"/>
<dbReference type="OrthoDB" id="3239511at2759"/>
<evidence type="ECO:0000313" key="3">
    <source>
        <dbReference type="Proteomes" id="UP001049176"/>
    </source>
</evidence>
<proteinExistence type="predicted"/>
<sequence>MAFRRKPQSSTSTNKEPCPYCNELVTSGGAMTTHKRSCLEQQRQANELLAYRVRYELQSSTGPTPPRAQQAQLPTFRSPDIIEDPGYYTPSYPPYPPSPFSEPPDDAPVAEPPNQQTDLDDIMTQFHPASRRPKEQKRFEQYGITIDVDPTPLLSIPWRPFPTRFDFEVTDLALQCSMNAAQTKTFLQLLQQARDGSEVHMKNYDQVQAMWNAAADRTTRFQNDVIEVPFKGNIRTYNVLHRPLWNWIVEVVSDPQLVPLMEWDAPDSWWEAQTRINLHQHASSLDAKPLALIIYADKDKLSSFGTAKGYPVIAAIGNFPADARNGGGISGGRIVGWQPVIQEEAKHKKKKAFVDFKTVVWHEAALKMFESLQIYAEVGCVLRCGDQIQRLIFVILLILSADYEEQCIMCMIRGLRALHPCPKCMVEKESLSDLSQQHEARTPAQTTEVLERVSSFATKGEQEKLLKEYSLRAGKNVFMFFSGFDPYSAVSFDDLHFDDSGLWGAHLFPQLKKHLEDIGRDAETEVDRRFMEFPRWRNLNHFDTVTTISFNDGSKHRDVARMFLFAAEGVIKEAEDAAAYQLLICTRAYLNMTMYAGLHVQTTATLKAGRRSLQRFHTHISVYAPDDDELADKSWDFIKMHYHNHLFDDIQQKGALR</sequence>
<dbReference type="Proteomes" id="UP001049176">
    <property type="component" value="Chromosome 8"/>
</dbReference>
<dbReference type="InterPro" id="IPR041078">
    <property type="entry name" value="Plavaka"/>
</dbReference>
<keyword evidence="3" id="KW-1185">Reference proteome</keyword>
<organism evidence="2 3">
    <name type="scientific">Marasmius oreades</name>
    <name type="common">fairy-ring Marasmius</name>
    <dbReference type="NCBI Taxonomy" id="181124"/>
    <lineage>
        <taxon>Eukaryota</taxon>
        <taxon>Fungi</taxon>
        <taxon>Dikarya</taxon>
        <taxon>Basidiomycota</taxon>
        <taxon>Agaricomycotina</taxon>
        <taxon>Agaricomycetes</taxon>
        <taxon>Agaricomycetidae</taxon>
        <taxon>Agaricales</taxon>
        <taxon>Marasmiineae</taxon>
        <taxon>Marasmiaceae</taxon>
        <taxon>Marasmius</taxon>
    </lineage>
</organism>
<feature type="region of interest" description="Disordered" evidence="1">
    <location>
        <begin position="58"/>
        <end position="112"/>
    </location>
</feature>
<accession>A0A9P7RQU1</accession>
<reference evidence="2" key="1">
    <citation type="journal article" date="2021" name="Genome Biol. Evol.">
        <title>The assembled and annotated genome of the fairy-ring fungus Marasmius oreades.</title>
        <authorList>
            <person name="Hiltunen M."/>
            <person name="Ament-Velasquez S.L."/>
            <person name="Johannesson H."/>
        </authorList>
    </citation>
    <scope>NUCLEOTIDE SEQUENCE</scope>
    <source>
        <strain evidence="2">03SP1</strain>
    </source>
</reference>
<evidence type="ECO:0000256" key="1">
    <source>
        <dbReference type="SAM" id="MobiDB-lite"/>
    </source>
</evidence>
<dbReference type="Pfam" id="PF18759">
    <property type="entry name" value="Plavaka"/>
    <property type="match status" value="1"/>
</dbReference>